<evidence type="ECO:0000256" key="3">
    <source>
        <dbReference type="ARBA" id="ARBA00022729"/>
    </source>
</evidence>
<dbReference type="PANTHER" id="PTHR42953:SF3">
    <property type="entry name" value="HIGH-AFFINITY ZINC UPTAKE SYSTEM PROTEIN ZNUA"/>
    <property type="match status" value="1"/>
</dbReference>
<protein>
    <submittedName>
        <fullName evidence="6">Zinc ABC transporter substrate-binding protein</fullName>
    </submittedName>
</protein>
<comment type="caution">
    <text evidence="6">The sequence shown here is derived from an EMBL/GenBank/DDBJ whole genome shotgun (WGS) entry which is preliminary data.</text>
</comment>
<dbReference type="Pfam" id="PF01297">
    <property type="entry name" value="ZnuA"/>
    <property type="match status" value="1"/>
</dbReference>
<dbReference type="EMBL" id="BAAAZH010000010">
    <property type="protein sequence ID" value="GAA4114403.1"/>
    <property type="molecule type" value="Genomic_DNA"/>
</dbReference>
<dbReference type="Proteomes" id="UP001501495">
    <property type="component" value="Unassembled WGS sequence"/>
</dbReference>
<evidence type="ECO:0000313" key="7">
    <source>
        <dbReference type="Proteomes" id="UP001501495"/>
    </source>
</evidence>
<feature type="signal peptide" evidence="5">
    <location>
        <begin position="1"/>
        <end position="27"/>
    </location>
</feature>
<sequence>MRRSTVPALLATLALATAALSGCSAFSEDTASDSAAADGKVQVVAAFYPLQFISERVGGDLVDVSDLTKPGGEPHDLELTPAQNAEVIDADLVVYEKGLQASVDAAVEQRPDDGATYDVVPTAKLEDISHGGHDDAAHDHGEEESGLGDLDPHFWLDPLKLADVADGLADQLATIDPDHADTYRANADALRADLEKIDGEFTAGLKNCERDTIVVSHNAFGYWARYGLNIEPISGLSPDAEPTPADLARLQDVIASDGITTVFGEALVSPKLSETLANDMGITTAVLDPIEGLTDKTSDQDYLSLMRSDLAALQKANACQ</sequence>
<evidence type="ECO:0000256" key="2">
    <source>
        <dbReference type="ARBA" id="ARBA00022448"/>
    </source>
</evidence>
<keyword evidence="3 5" id="KW-0732">Signal</keyword>
<dbReference type="RefSeq" id="WP_344732410.1">
    <property type="nucleotide sequence ID" value="NZ_BAAAZH010000010.1"/>
</dbReference>
<dbReference type="InterPro" id="IPR006127">
    <property type="entry name" value="ZnuA-like"/>
</dbReference>
<evidence type="ECO:0000256" key="4">
    <source>
        <dbReference type="SAM" id="MobiDB-lite"/>
    </source>
</evidence>
<dbReference type="PANTHER" id="PTHR42953">
    <property type="entry name" value="HIGH-AFFINITY ZINC UPTAKE SYSTEM PROTEIN ZNUA-RELATED"/>
    <property type="match status" value="1"/>
</dbReference>
<feature type="compositionally biased region" description="Basic and acidic residues" evidence="4">
    <location>
        <begin position="127"/>
        <end position="143"/>
    </location>
</feature>
<dbReference type="Gene3D" id="3.40.50.1980">
    <property type="entry name" value="Nitrogenase molybdenum iron protein domain"/>
    <property type="match status" value="2"/>
</dbReference>
<reference evidence="7" key="1">
    <citation type="journal article" date="2019" name="Int. J. Syst. Evol. Microbiol.">
        <title>The Global Catalogue of Microorganisms (GCM) 10K type strain sequencing project: providing services to taxonomists for standard genome sequencing and annotation.</title>
        <authorList>
            <consortium name="The Broad Institute Genomics Platform"/>
            <consortium name="The Broad Institute Genome Sequencing Center for Infectious Disease"/>
            <person name="Wu L."/>
            <person name="Ma J."/>
        </authorList>
    </citation>
    <scope>NUCLEOTIDE SEQUENCE [LARGE SCALE GENOMIC DNA]</scope>
    <source>
        <strain evidence="7">JCM 16703</strain>
    </source>
</reference>
<dbReference type="InterPro" id="IPR050492">
    <property type="entry name" value="Bact_metal-bind_prot9"/>
</dbReference>
<feature type="region of interest" description="Disordered" evidence="4">
    <location>
        <begin position="127"/>
        <end position="149"/>
    </location>
</feature>
<proteinExistence type="inferred from homology"/>
<dbReference type="SUPFAM" id="SSF53807">
    <property type="entry name" value="Helical backbone' metal receptor"/>
    <property type="match status" value="1"/>
</dbReference>
<gene>
    <name evidence="6" type="ORF">GCM10022215_12480</name>
</gene>
<keyword evidence="7" id="KW-1185">Reference proteome</keyword>
<organism evidence="6 7">
    <name type="scientific">Nocardioides fonticola</name>
    <dbReference type="NCBI Taxonomy" id="450363"/>
    <lineage>
        <taxon>Bacteria</taxon>
        <taxon>Bacillati</taxon>
        <taxon>Actinomycetota</taxon>
        <taxon>Actinomycetes</taxon>
        <taxon>Propionibacteriales</taxon>
        <taxon>Nocardioidaceae</taxon>
        <taxon>Nocardioides</taxon>
    </lineage>
</organism>
<comment type="similarity">
    <text evidence="1">Belongs to the bacterial solute-binding protein 9 family.</text>
</comment>
<evidence type="ECO:0000256" key="5">
    <source>
        <dbReference type="SAM" id="SignalP"/>
    </source>
</evidence>
<feature type="chain" id="PRO_5047009819" evidence="5">
    <location>
        <begin position="28"/>
        <end position="320"/>
    </location>
</feature>
<dbReference type="PROSITE" id="PS51257">
    <property type="entry name" value="PROKAR_LIPOPROTEIN"/>
    <property type="match status" value="1"/>
</dbReference>
<evidence type="ECO:0000313" key="6">
    <source>
        <dbReference type="EMBL" id="GAA4114403.1"/>
    </source>
</evidence>
<name>A0ABP7XF48_9ACTN</name>
<accession>A0ABP7XF48</accession>
<evidence type="ECO:0000256" key="1">
    <source>
        <dbReference type="ARBA" id="ARBA00011028"/>
    </source>
</evidence>
<keyword evidence="2" id="KW-0813">Transport</keyword>